<feature type="domain" description="Peptidase S1" evidence="6">
    <location>
        <begin position="79"/>
        <end position="304"/>
    </location>
</feature>
<dbReference type="PANTHER" id="PTHR24276">
    <property type="entry name" value="POLYSERASE-RELATED"/>
    <property type="match status" value="1"/>
</dbReference>
<dbReference type="InterPro" id="IPR050430">
    <property type="entry name" value="Peptidase_S1"/>
</dbReference>
<evidence type="ECO:0000256" key="1">
    <source>
        <dbReference type="ARBA" id="ARBA00022670"/>
    </source>
</evidence>
<evidence type="ECO:0000313" key="7">
    <source>
        <dbReference type="EnsemblMetazoa" id="AMEM006697-PA"/>
    </source>
</evidence>
<dbReference type="SMART" id="SM00020">
    <property type="entry name" value="Tryp_SPc"/>
    <property type="match status" value="1"/>
</dbReference>
<protein>
    <recommendedName>
        <fullName evidence="6">Peptidase S1 domain-containing protein</fullName>
    </recommendedName>
</protein>
<dbReference type="InterPro" id="IPR001254">
    <property type="entry name" value="Trypsin_dom"/>
</dbReference>
<evidence type="ECO:0000259" key="6">
    <source>
        <dbReference type="PROSITE" id="PS50240"/>
    </source>
</evidence>
<dbReference type="GO" id="GO:0004252">
    <property type="term" value="F:serine-type endopeptidase activity"/>
    <property type="evidence" value="ECO:0007669"/>
    <property type="project" value="InterPro"/>
</dbReference>
<dbReference type="Gene3D" id="2.40.10.10">
    <property type="entry name" value="Trypsin-like serine proteases"/>
    <property type="match status" value="2"/>
</dbReference>
<dbReference type="SUPFAM" id="SSF50494">
    <property type="entry name" value="Trypsin-like serine proteases"/>
    <property type="match status" value="1"/>
</dbReference>
<evidence type="ECO:0000256" key="4">
    <source>
        <dbReference type="ARBA" id="ARBA00023157"/>
    </source>
</evidence>
<keyword evidence="8" id="KW-1185">Reference proteome</keyword>
<dbReference type="AlphaFoldDB" id="A0A182V097"/>
<keyword evidence="1" id="KW-0645">Protease</keyword>
<reference evidence="7" key="1">
    <citation type="submission" date="2020-05" db="UniProtKB">
        <authorList>
            <consortium name="EnsemblMetazoa"/>
        </authorList>
    </citation>
    <scope>IDENTIFICATION</scope>
    <source>
        <strain evidence="7">MAF</strain>
    </source>
</reference>
<name>A0A182V097_ANOME</name>
<dbReference type="GO" id="GO:0006508">
    <property type="term" value="P:proteolysis"/>
    <property type="evidence" value="ECO:0007669"/>
    <property type="project" value="UniProtKB-KW"/>
</dbReference>
<comment type="similarity">
    <text evidence="5">Belongs to the peptidase S1 family. CLIP subfamily.</text>
</comment>
<dbReference type="PRINTS" id="PR00722">
    <property type="entry name" value="CHYMOTRYPSIN"/>
</dbReference>
<evidence type="ECO:0000256" key="3">
    <source>
        <dbReference type="ARBA" id="ARBA00022825"/>
    </source>
</evidence>
<keyword evidence="4" id="KW-1015">Disulfide bond</keyword>
<dbReference type="PROSITE" id="PS50240">
    <property type="entry name" value="TRYPSIN_DOM"/>
    <property type="match status" value="1"/>
</dbReference>
<dbReference type="PROSITE" id="PS00134">
    <property type="entry name" value="TRYPSIN_HIS"/>
    <property type="match status" value="1"/>
</dbReference>
<proteinExistence type="inferred from homology"/>
<organism evidence="7 8">
    <name type="scientific">Anopheles merus</name>
    <name type="common">Mosquito</name>
    <dbReference type="NCBI Taxonomy" id="30066"/>
    <lineage>
        <taxon>Eukaryota</taxon>
        <taxon>Metazoa</taxon>
        <taxon>Ecdysozoa</taxon>
        <taxon>Arthropoda</taxon>
        <taxon>Hexapoda</taxon>
        <taxon>Insecta</taxon>
        <taxon>Pterygota</taxon>
        <taxon>Neoptera</taxon>
        <taxon>Endopterygota</taxon>
        <taxon>Diptera</taxon>
        <taxon>Nematocera</taxon>
        <taxon>Culicoidea</taxon>
        <taxon>Culicidae</taxon>
        <taxon>Anophelinae</taxon>
        <taxon>Anopheles</taxon>
    </lineage>
</organism>
<dbReference type="GO" id="GO:0005576">
    <property type="term" value="C:extracellular region"/>
    <property type="evidence" value="ECO:0007669"/>
    <property type="project" value="UniProtKB-SubCell"/>
</dbReference>
<dbReference type="Proteomes" id="UP000075903">
    <property type="component" value="Unassembled WGS sequence"/>
</dbReference>
<evidence type="ECO:0000256" key="2">
    <source>
        <dbReference type="ARBA" id="ARBA00022801"/>
    </source>
</evidence>
<dbReference type="InterPro" id="IPR043504">
    <property type="entry name" value="Peptidase_S1_PA_chymotrypsin"/>
</dbReference>
<dbReference type="Pfam" id="PF00089">
    <property type="entry name" value="Trypsin"/>
    <property type="match status" value="1"/>
</dbReference>
<dbReference type="VEuPathDB" id="VectorBase:AMEM21_002168"/>
<sequence length="305" mass="34164">MCLNTERCRLGKPGKMRQLLLLAALVGGVLCMTVDYNKYYYSRQPDLFRLLRKYHLWPRNETLKFERPRQDLNVPSPFIFGGESVAIESYPYQLSLRLEGTHICGASVIAERWALSAAHCLDEALYPSAITFRGGTPHRLAGGYIFHAEYYLLHPKFDRRTLDYDVSVINVRESFFIDPIQAVTLANTNTYYPIPSAAVVTGWGLADADGYEPLILQSLEIYVQQKHFCWTSTIEALTDRQICGGSGVYGKETCYGDSGGPLVMNGYQVGIVSWGSDDCAVNIPGIYTSLTNDEVRAFIKLNANV</sequence>
<dbReference type="InterPro" id="IPR009003">
    <property type="entry name" value="Peptidase_S1_PA"/>
</dbReference>
<accession>A0A182V097</accession>
<keyword evidence="2" id="KW-0378">Hydrolase</keyword>
<dbReference type="PANTHER" id="PTHR24276:SF91">
    <property type="entry name" value="AT26814P-RELATED"/>
    <property type="match status" value="1"/>
</dbReference>
<evidence type="ECO:0000313" key="8">
    <source>
        <dbReference type="Proteomes" id="UP000075903"/>
    </source>
</evidence>
<dbReference type="EnsemblMetazoa" id="AMEM006697-RA">
    <property type="protein sequence ID" value="AMEM006697-PA"/>
    <property type="gene ID" value="AMEM006697"/>
</dbReference>
<dbReference type="VEuPathDB" id="VectorBase:AMEM006697"/>
<dbReference type="InterPro" id="IPR001314">
    <property type="entry name" value="Peptidase_S1A"/>
</dbReference>
<dbReference type="STRING" id="30066.A0A182V097"/>
<dbReference type="CDD" id="cd00190">
    <property type="entry name" value="Tryp_SPc"/>
    <property type="match status" value="1"/>
</dbReference>
<evidence type="ECO:0000256" key="5">
    <source>
        <dbReference type="ARBA" id="ARBA00024195"/>
    </source>
</evidence>
<dbReference type="InterPro" id="IPR018114">
    <property type="entry name" value="TRYPSIN_HIS"/>
</dbReference>
<keyword evidence="3" id="KW-0720">Serine protease</keyword>